<evidence type="ECO:0000256" key="1">
    <source>
        <dbReference type="SAM" id="MobiDB-lite"/>
    </source>
</evidence>
<dbReference type="OrthoDB" id="3650630at2759"/>
<feature type="region of interest" description="Disordered" evidence="1">
    <location>
        <begin position="103"/>
        <end position="155"/>
    </location>
</feature>
<name>A0A9P4HP52_9PLEO</name>
<reference evidence="2" key="1">
    <citation type="journal article" date="2020" name="Stud. Mycol.">
        <title>101 Dothideomycetes genomes: a test case for predicting lifestyles and emergence of pathogens.</title>
        <authorList>
            <person name="Haridas S."/>
            <person name="Albert R."/>
            <person name="Binder M."/>
            <person name="Bloem J."/>
            <person name="Labutti K."/>
            <person name="Salamov A."/>
            <person name="Andreopoulos B."/>
            <person name="Baker S."/>
            <person name="Barry K."/>
            <person name="Bills G."/>
            <person name="Bluhm B."/>
            <person name="Cannon C."/>
            <person name="Castanera R."/>
            <person name="Culley D."/>
            <person name="Daum C."/>
            <person name="Ezra D."/>
            <person name="Gonzalez J."/>
            <person name="Henrissat B."/>
            <person name="Kuo A."/>
            <person name="Liang C."/>
            <person name="Lipzen A."/>
            <person name="Lutzoni F."/>
            <person name="Magnuson J."/>
            <person name="Mondo S."/>
            <person name="Nolan M."/>
            <person name="Ohm R."/>
            <person name="Pangilinan J."/>
            <person name="Park H.-J."/>
            <person name="Ramirez L."/>
            <person name="Alfaro M."/>
            <person name="Sun H."/>
            <person name="Tritt A."/>
            <person name="Yoshinaga Y."/>
            <person name="Zwiers L.-H."/>
            <person name="Turgeon B."/>
            <person name="Goodwin S."/>
            <person name="Spatafora J."/>
            <person name="Crous P."/>
            <person name="Grigoriev I."/>
        </authorList>
    </citation>
    <scope>NUCLEOTIDE SEQUENCE</scope>
    <source>
        <strain evidence="2">CBS 110217</strain>
    </source>
</reference>
<comment type="caution">
    <text evidence="2">The sequence shown here is derived from an EMBL/GenBank/DDBJ whole genome shotgun (WGS) entry which is preliminary data.</text>
</comment>
<evidence type="ECO:0000313" key="3">
    <source>
        <dbReference type="Proteomes" id="UP000799777"/>
    </source>
</evidence>
<keyword evidence="3" id="KW-1185">Reference proteome</keyword>
<protein>
    <submittedName>
        <fullName evidence="2">Uncharacterized protein</fullName>
    </submittedName>
</protein>
<dbReference type="AlphaFoldDB" id="A0A9P4HP52"/>
<proteinExistence type="predicted"/>
<accession>A0A9P4HP52</accession>
<dbReference type="Proteomes" id="UP000799777">
    <property type="component" value="Unassembled WGS sequence"/>
</dbReference>
<organism evidence="2 3">
    <name type="scientific">Setomelanomma holmii</name>
    <dbReference type="NCBI Taxonomy" id="210430"/>
    <lineage>
        <taxon>Eukaryota</taxon>
        <taxon>Fungi</taxon>
        <taxon>Dikarya</taxon>
        <taxon>Ascomycota</taxon>
        <taxon>Pezizomycotina</taxon>
        <taxon>Dothideomycetes</taxon>
        <taxon>Pleosporomycetidae</taxon>
        <taxon>Pleosporales</taxon>
        <taxon>Pleosporineae</taxon>
        <taxon>Phaeosphaeriaceae</taxon>
        <taxon>Setomelanomma</taxon>
    </lineage>
</organism>
<gene>
    <name evidence="2" type="ORF">EK21DRAFT_106081</name>
</gene>
<evidence type="ECO:0000313" key="2">
    <source>
        <dbReference type="EMBL" id="KAF2036772.1"/>
    </source>
</evidence>
<dbReference type="EMBL" id="ML978154">
    <property type="protein sequence ID" value="KAF2036772.1"/>
    <property type="molecule type" value="Genomic_DNA"/>
</dbReference>
<sequence length="262" mass="30066">MRKIFLVAERLAWEKRPVSMPDRDLNEELNWKVNHELGILDPFVEETDRVAGGKRSRQNHFYPYQNEHEMKLALKYIFMADDVTEVTWAFWLATQLDLQRMAGDDDEMTRAPELSTTSLNKIERPRTPELVETIDLTNSPSPPREPSDGKQYGLPTPPFSMPSFCQVSTPSSGADLHPTRPTGNSALGSATTLTAVEPAPFYAKIDRNIKSYKSLQDFYSLLDRIERTSYVAALFLESYVENLRNDMCKNCWLKHNINLDLF</sequence>